<keyword evidence="2" id="KW-0812">Transmembrane</keyword>
<accession>A0ABR1S3K7</accession>
<evidence type="ECO:0000313" key="4">
    <source>
        <dbReference type="Proteomes" id="UP001396898"/>
    </source>
</evidence>
<feature type="compositionally biased region" description="Basic and acidic residues" evidence="1">
    <location>
        <begin position="244"/>
        <end position="259"/>
    </location>
</feature>
<keyword evidence="2" id="KW-1133">Transmembrane helix</keyword>
<reference evidence="3 4" key="1">
    <citation type="submission" date="2023-01" db="EMBL/GenBank/DDBJ databases">
        <title>Analysis of 21 Apiospora genomes using comparative genomics revels a genus with tremendous synthesis potential of carbohydrate active enzymes and secondary metabolites.</title>
        <authorList>
            <person name="Sorensen T."/>
        </authorList>
    </citation>
    <scope>NUCLEOTIDE SEQUENCE [LARGE SCALE GENOMIC DNA]</scope>
    <source>
        <strain evidence="3 4">CBS 20057</strain>
    </source>
</reference>
<feature type="region of interest" description="Disordered" evidence="1">
    <location>
        <begin position="236"/>
        <end position="274"/>
    </location>
</feature>
<organism evidence="3 4">
    <name type="scientific">Apiospora marii</name>
    <dbReference type="NCBI Taxonomy" id="335849"/>
    <lineage>
        <taxon>Eukaryota</taxon>
        <taxon>Fungi</taxon>
        <taxon>Dikarya</taxon>
        <taxon>Ascomycota</taxon>
        <taxon>Pezizomycotina</taxon>
        <taxon>Sordariomycetes</taxon>
        <taxon>Xylariomycetidae</taxon>
        <taxon>Amphisphaeriales</taxon>
        <taxon>Apiosporaceae</taxon>
        <taxon>Apiospora</taxon>
    </lineage>
</organism>
<evidence type="ECO:0000256" key="2">
    <source>
        <dbReference type="SAM" id="Phobius"/>
    </source>
</evidence>
<keyword evidence="4" id="KW-1185">Reference proteome</keyword>
<feature type="transmembrane region" description="Helical" evidence="2">
    <location>
        <begin position="159"/>
        <end position="180"/>
    </location>
</feature>
<evidence type="ECO:0000313" key="3">
    <source>
        <dbReference type="EMBL" id="KAK8026422.1"/>
    </source>
</evidence>
<comment type="caution">
    <text evidence="3">The sequence shown here is derived from an EMBL/GenBank/DDBJ whole genome shotgun (WGS) entry which is preliminary data.</text>
</comment>
<name>A0ABR1S3K7_9PEZI</name>
<proteinExistence type="predicted"/>
<protein>
    <submittedName>
        <fullName evidence="3">Uncharacterized protein</fullName>
    </submittedName>
</protein>
<dbReference type="EMBL" id="JAQQWI010000007">
    <property type="protein sequence ID" value="KAK8026422.1"/>
    <property type="molecule type" value="Genomic_DNA"/>
</dbReference>
<evidence type="ECO:0000256" key="1">
    <source>
        <dbReference type="SAM" id="MobiDB-lite"/>
    </source>
</evidence>
<gene>
    <name evidence="3" type="ORF">PG991_003478</name>
</gene>
<sequence length="274" mass="29751">MFPDRVLRHRVSGHRVHFGLAQRLRDHVWVWGQTYSQVWCCPAGEYECVGTDARLSSTVRQCASSVLNPSQYGLTFGLWDTNIGDYSSKTVTTKVFPTVPAGQGWQYRIDAMPLRIPPKTTSLPPLTTEPGSVTVYLSPEETSASAASGTPHHLSKGSIAGIVCGSVAAALMLAAMFFVCARRRRRMTHQVPETAVVGQDVDSYYGKPELPTVDAVRAEMDGHAVYHEMDGKSLPAEALSPHTIPDEQARTGVETEAKPSDGVVQELPGVAMGR</sequence>
<dbReference type="Proteomes" id="UP001396898">
    <property type="component" value="Unassembled WGS sequence"/>
</dbReference>
<keyword evidence="2" id="KW-0472">Membrane</keyword>